<dbReference type="Gene3D" id="2.120.10.30">
    <property type="entry name" value="TolB, C-terminal domain"/>
    <property type="match status" value="2"/>
</dbReference>
<proteinExistence type="predicted"/>
<comment type="caution">
    <text evidence="2">The sequence shown here is derived from an EMBL/GenBank/DDBJ whole genome shotgun (WGS) entry which is preliminary data.</text>
</comment>
<feature type="signal peptide" evidence="1">
    <location>
        <begin position="1"/>
        <end position="18"/>
    </location>
</feature>
<dbReference type="PANTHER" id="PTHR32161">
    <property type="entry name" value="DPP6 N-TERMINAL DOMAIN-LIKE PROTEIN"/>
    <property type="match status" value="1"/>
</dbReference>
<evidence type="ECO:0000313" key="2">
    <source>
        <dbReference type="EMBL" id="KAK7415442.1"/>
    </source>
</evidence>
<feature type="chain" id="PRO_5046654967" description="Tricorn protease N-terminal domain-containing protein" evidence="1">
    <location>
        <begin position="19"/>
        <end position="667"/>
    </location>
</feature>
<dbReference type="Pfam" id="PF07676">
    <property type="entry name" value="PD40"/>
    <property type="match status" value="5"/>
</dbReference>
<dbReference type="PANTHER" id="PTHR32161:SF8">
    <property type="entry name" value="DPP6 N-TERMINAL DOMAIN-LIKE PROTEIN"/>
    <property type="match status" value="1"/>
</dbReference>
<accession>A0ABR1H3I0</accession>
<name>A0ABR1H3I0_9HYPO</name>
<organism evidence="2 3">
    <name type="scientific">Neonectria punicea</name>
    <dbReference type="NCBI Taxonomy" id="979145"/>
    <lineage>
        <taxon>Eukaryota</taxon>
        <taxon>Fungi</taxon>
        <taxon>Dikarya</taxon>
        <taxon>Ascomycota</taxon>
        <taxon>Pezizomycotina</taxon>
        <taxon>Sordariomycetes</taxon>
        <taxon>Hypocreomycetidae</taxon>
        <taxon>Hypocreales</taxon>
        <taxon>Nectriaceae</taxon>
        <taxon>Neonectria</taxon>
    </lineage>
</organism>
<keyword evidence="1" id="KW-0732">Signal</keyword>
<evidence type="ECO:0008006" key="4">
    <source>
        <dbReference type="Google" id="ProtNLM"/>
    </source>
</evidence>
<protein>
    <recommendedName>
        <fullName evidence="4">Tricorn protease N-terminal domain-containing protein</fullName>
    </recommendedName>
</protein>
<reference evidence="2 3" key="1">
    <citation type="journal article" date="2025" name="Microbiol. Resour. Announc.">
        <title>Draft genome sequences for Neonectria magnoliae and Neonectria punicea, canker pathogens of Liriodendron tulipifera and Acer saccharum in West Virginia.</title>
        <authorList>
            <person name="Petronek H.M."/>
            <person name="Kasson M.T."/>
            <person name="Metheny A.M."/>
            <person name="Stauder C.M."/>
            <person name="Lovett B."/>
            <person name="Lynch S.C."/>
            <person name="Garnas J.R."/>
            <person name="Kasson L.R."/>
            <person name="Stajich J.E."/>
        </authorList>
    </citation>
    <scope>NUCLEOTIDE SEQUENCE [LARGE SCALE GENOMIC DNA]</scope>
    <source>
        <strain evidence="2 3">NRRL 64653</strain>
    </source>
</reference>
<sequence length="667" mass="73291">MHLSFASVLGLAVGIALAGCPYANENGGPPKCPYANKRVDDTPRSAKPGAVAKRAPPAADKLGVMYLNRIAPSGSQLWIANADGSNATKLMSNQSAPFDYHPSWSQDGEWIVFTSERRADGQSDLYRVRPDGSGLETLVSTDSFEDMGILSPDMSKLAYVSTAINYTTNIFVKDLSTGTILNVTGSDETVGSFMGPHSFFRPSWSPDGQWLAFSSDTNTEWTGHSSGTGWEHTQTLSLYVVRPNGSDFRKVSLDGTRLVYYNMTTEATYNAHGNSGQQSAIVSQIFSVDVDSGLDAIQHTFDKSLKVSGHYLGSNNSSNIGYLVKAGTNSGLNYTFPDSAHQYFNSSLRNPAWSADGSRVVYEVYAWEQRQAEMPLFSWDNEWEYRFMDVFPQFNNVTNRLATTEKQLGNASSSVVLTDADYSDLDRVFNVYDINSTPAETALYGSGLAGAFQPAWAPDGSQLAVGFGIWFFNRVIYPATLYLFNAAGTSRRNLTDGTLNAGFPSFSPDGTKLVYRLWDWNNGPLGLHIMDVETGNSTRLTDGWDNTPGWSPDGELIVFTRQTNWTSGNSWEADRFDICTVKPDGTDLKVLTDSQANDAHAVWSPDGRIMYSSGMYGFRDESALYDGTFQPYGQIVIMNADGSNKTMLTDSMWEDSMPIVQDKLGWT</sequence>
<dbReference type="Proteomes" id="UP001498476">
    <property type="component" value="Unassembled WGS sequence"/>
</dbReference>
<evidence type="ECO:0000313" key="3">
    <source>
        <dbReference type="Proteomes" id="UP001498476"/>
    </source>
</evidence>
<dbReference type="SUPFAM" id="SSF82171">
    <property type="entry name" value="DPP6 N-terminal domain-like"/>
    <property type="match status" value="2"/>
</dbReference>
<dbReference type="EMBL" id="JAZAVJ010000083">
    <property type="protein sequence ID" value="KAK7415442.1"/>
    <property type="molecule type" value="Genomic_DNA"/>
</dbReference>
<dbReference type="InterPro" id="IPR011659">
    <property type="entry name" value="WD40"/>
</dbReference>
<gene>
    <name evidence="2" type="ORF">QQX98_005893</name>
</gene>
<dbReference type="InterPro" id="IPR011042">
    <property type="entry name" value="6-blade_b-propeller_TolB-like"/>
</dbReference>
<keyword evidence="3" id="KW-1185">Reference proteome</keyword>
<evidence type="ECO:0000256" key="1">
    <source>
        <dbReference type="SAM" id="SignalP"/>
    </source>
</evidence>